<comment type="caution">
    <text evidence="2">The sequence shown here is derived from an EMBL/GenBank/DDBJ whole genome shotgun (WGS) entry which is preliminary data.</text>
</comment>
<proteinExistence type="predicted"/>
<dbReference type="Proteomes" id="UP000823598">
    <property type="component" value="Unassembled WGS sequence"/>
</dbReference>
<name>A0A9D9NJZ9_9BACT</name>
<evidence type="ECO:0000256" key="1">
    <source>
        <dbReference type="SAM" id="SignalP"/>
    </source>
</evidence>
<gene>
    <name evidence="2" type="ORF">IAB88_02750</name>
</gene>
<accession>A0A9D9NJZ9</accession>
<evidence type="ECO:0000313" key="2">
    <source>
        <dbReference type="EMBL" id="MBO8475893.1"/>
    </source>
</evidence>
<dbReference type="AlphaFoldDB" id="A0A9D9NJZ9"/>
<feature type="chain" id="PRO_5038824117" evidence="1">
    <location>
        <begin position="23"/>
        <end position="133"/>
    </location>
</feature>
<dbReference type="EMBL" id="JADIMC010000033">
    <property type="protein sequence ID" value="MBO8475893.1"/>
    <property type="molecule type" value="Genomic_DNA"/>
</dbReference>
<sequence>MKRIISILLVLAVAFSSMQAIAQRNQIIKEICDMPDAKVIYVSSEMAEMAGEFGDDIMPVEINGIYIIASSVTEAIKKKIEGLLADKRYKVLMQAKNGESLSSQLVRKDKSGKIIESIMVNMGGNKVSIIYAE</sequence>
<protein>
    <submittedName>
        <fullName evidence="2">DUF4252 domain-containing protein</fullName>
    </submittedName>
</protein>
<reference evidence="2" key="2">
    <citation type="journal article" date="2021" name="PeerJ">
        <title>Extensive microbial diversity within the chicken gut microbiome revealed by metagenomics and culture.</title>
        <authorList>
            <person name="Gilroy R."/>
            <person name="Ravi A."/>
            <person name="Getino M."/>
            <person name="Pursley I."/>
            <person name="Horton D.L."/>
            <person name="Alikhan N.F."/>
            <person name="Baker D."/>
            <person name="Gharbi K."/>
            <person name="Hall N."/>
            <person name="Watson M."/>
            <person name="Adriaenssens E.M."/>
            <person name="Foster-Nyarko E."/>
            <person name="Jarju S."/>
            <person name="Secka A."/>
            <person name="Antonio M."/>
            <person name="Oren A."/>
            <person name="Chaudhuri R.R."/>
            <person name="La Ragione R."/>
            <person name="Hildebrand F."/>
            <person name="Pallen M.J."/>
        </authorList>
    </citation>
    <scope>NUCLEOTIDE SEQUENCE</scope>
    <source>
        <strain evidence="2">6919</strain>
    </source>
</reference>
<keyword evidence="1" id="KW-0732">Signal</keyword>
<organism evidence="2 3">
    <name type="scientific">Candidatus Limisoma faecipullorum</name>
    <dbReference type="NCBI Taxonomy" id="2840854"/>
    <lineage>
        <taxon>Bacteria</taxon>
        <taxon>Pseudomonadati</taxon>
        <taxon>Bacteroidota</taxon>
        <taxon>Bacteroidia</taxon>
        <taxon>Bacteroidales</taxon>
        <taxon>Candidatus Limisoma</taxon>
    </lineage>
</organism>
<feature type="signal peptide" evidence="1">
    <location>
        <begin position="1"/>
        <end position="22"/>
    </location>
</feature>
<reference evidence="2" key="1">
    <citation type="submission" date="2020-10" db="EMBL/GenBank/DDBJ databases">
        <authorList>
            <person name="Gilroy R."/>
        </authorList>
    </citation>
    <scope>NUCLEOTIDE SEQUENCE</scope>
    <source>
        <strain evidence="2">6919</strain>
    </source>
</reference>
<evidence type="ECO:0000313" key="3">
    <source>
        <dbReference type="Proteomes" id="UP000823598"/>
    </source>
</evidence>